<reference evidence="2 4" key="1">
    <citation type="journal article" date="2014" name="BMC Genomics">
        <title>Genome sequence of Anopheles sinensis provides insight into genetics basis of mosquito competence for malaria parasites.</title>
        <authorList>
            <person name="Zhou D."/>
            <person name="Zhang D."/>
            <person name="Ding G."/>
            <person name="Shi L."/>
            <person name="Hou Q."/>
            <person name="Ye Y."/>
            <person name="Xu Y."/>
            <person name="Zhou H."/>
            <person name="Xiong C."/>
            <person name="Li S."/>
            <person name="Yu J."/>
            <person name="Hong S."/>
            <person name="Yu X."/>
            <person name="Zou P."/>
            <person name="Chen C."/>
            <person name="Chang X."/>
            <person name="Wang W."/>
            <person name="Lv Y."/>
            <person name="Sun Y."/>
            <person name="Ma L."/>
            <person name="Shen B."/>
            <person name="Zhu C."/>
        </authorList>
    </citation>
    <scope>NUCLEOTIDE SEQUENCE [LARGE SCALE GENOMIC DNA]</scope>
</reference>
<gene>
    <name evidence="2" type="ORF">ZHAS_00007392</name>
</gene>
<dbReference type="EMBL" id="ATLV01015047">
    <property type="status" value="NOT_ANNOTATED_CDS"/>
    <property type="molecule type" value="Genomic_DNA"/>
</dbReference>
<dbReference type="EMBL" id="KE524999">
    <property type="protein sequence ID" value="KFB40003.1"/>
    <property type="molecule type" value="Genomic_DNA"/>
</dbReference>
<dbReference type="Gene3D" id="1.10.418.10">
    <property type="entry name" value="Calponin-like domain"/>
    <property type="match status" value="1"/>
</dbReference>
<dbReference type="Pfam" id="PF00307">
    <property type="entry name" value="CH"/>
    <property type="match status" value="1"/>
</dbReference>
<dbReference type="SUPFAM" id="SSF47576">
    <property type="entry name" value="Calponin-homology domain, CH-domain"/>
    <property type="match status" value="1"/>
</dbReference>
<dbReference type="EnsemblMetazoa" id="ASIC007392-RA">
    <property type="protein sequence ID" value="ASIC007392-PA"/>
    <property type="gene ID" value="ASIC007392"/>
</dbReference>
<dbReference type="VEuPathDB" id="VectorBase:ASIC007392"/>
<accession>A0A084VPV9</accession>
<dbReference type="InterPro" id="IPR036872">
    <property type="entry name" value="CH_dom_sf"/>
</dbReference>
<reference evidence="3" key="2">
    <citation type="submission" date="2020-05" db="UniProtKB">
        <authorList>
            <consortium name="EnsemblMetazoa"/>
        </authorList>
    </citation>
    <scope>IDENTIFICATION</scope>
</reference>
<evidence type="ECO:0000259" key="1">
    <source>
        <dbReference type="PROSITE" id="PS50021"/>
    </source>
</evidence>
<evidence type="ECO:0000313" key="2">
    <source>
        <dbReference type="EMBL" id="KFB40003.1"/>
    </source>
</evidence>
<dbReference type="InterPro" id="IPR001715">
    <property type="entry name" value="CH_dom"/>
</dbReference>
<name>A0A084VPV9_ANOSI</name>
<keyword evidence="4" id="KW-1185">Reference proteome</keyword>
<protein>
    <submittedName>
        <fullName evidence="2">AGAP009421-PA-like protein</fullName>
    </submittedName>
</protein>
<proteinExistence type="predicted"/>
<dbReference type="Proteomes" id="UP000030765">
    <property type="component" value="Unassembled WGS sequence"/>
</dbReference>
<feature type="domain" description="Calponin-homology (CH)" evidence="1">
    <location>
        <begin position="58"/>
        <end position="125"/>
    </location>
</feature>
<evidence type="ECO:0000313" key="3">
    <source>
        <dbReference type="EnsemblMetazoa" id="ASIC007392-PA"/>
    </source>
</evidence>
<organism evidence="2">
    <name type="scientific">Anopheles sinensis</name>
    <name type="common">Mosquito</name>
    <dbReference type="NCBI Taxonomy" id="74873"/>
    <lineage>
        <taxon>Eukaryota</taxon>
        <taxon>Metazoa</taxon>
        <taxon>Ecdysozoa</taxon>
        <taxon>Arthropoda</taxon>
        <taxon>Hexapoda</taxon>
        <taxon>Insecta</taxon>
        <taxon>Pterygota</taxon>
        <taxon>Neoptera</taxon>
        <taxon>Endopterygota</taxon>
        <taxon>Diptera</taxon>
        <taxon>Nematocera</taxon>
        <taxon>Culicoidea</taxon>
        <taxon>Culicidae</taxon>
        <taxon>Anophelinae</taxon>
        <taxon>Anopheles</taxon>
    </lineage>
</organism>
<dbReference type="AlphaFoldDB" id="A0A084VPV9"/>
<evidence type="ECO:0000313" key="4">
    <source>
        <dbReference type="Proteomes" id="UP000030765"/>
    </source>
</evidence>
<sequence>MPKTVGPVFKPRISRLKRFLCVAKRERGVSGKSREYSQVTRDKIGSGRVLKPSRESAKTAASIYTDWANYYLERAKSKKKVSDLSADCRDGLLLAEVIEAVTTFKVPDLVKKPKTAQHMVSFPFS</sequence>
<dbReference type="STRING" id="74873.A0A084VPV9"/>
<dbReference type="OrthoDB" id="2161974at2759"/>
<dbReference type="PROSITE" id="PS50021">
    <property type="entry name" value="CH"/>
    <property type="match status" value="1"/>
</dbReference>